<dbReference type="PANTHER" id="PTHR11575:SF6">
    <property type="entry name" value="2',3'-CYCLIC-NUCLEOTIDE 2'-PHOSPHODIESTERASE_3'-NUCLEOTIDASE"/>
    <property type="match status" value="1"/>
</dbReference>
<keyword evidence="8 11" id="KW-0547">Nucleotide-binding</keyword>
<dbReference type="Gene3D" id="3.60.21.10">
    <property type="match status" value="1"/>
</dbReference>
<dbReference type="InterPro" id="IPR029052">
    <property type="entry name" value="Metallo-depent_PP-like"/>
</dbReference>
<comment type="cofactor">
    <cofactor evidence="3">
        <name>a divalent metal cation</name>
        <dbReference type="ChEBI" id="CHEBI:60240"/>
    </cofactor>
</comment>
<keyword evidence="7" id="KW-0732">Signal</keyword>
<dbReference type="EMBL" id="WEIO01000002">
    <property type="protein sequence ID" value="KAB7707877.1"/>
    <property type="molecule type" value="Genomic_DNA"/>
</dbReference>
<sequence length="525" mass="59245">MKKIQLKILETSDVHGAIFPVHYGTNKPAPHGLARLSTFIKSMRRANEQMLLIDNGDFLQGTPLASYYFRSLGEDIHPMIKAMSHLQYDAAVIGNHEFNYGLDILNKAAKDADFPFLSCNILHSETEVPYFGQPYVIKRFSEGIKAAVLGVTTRYIPNWEKPDHIRGLAFIDAVAATKKWVQHIKEVEKPHLMIVSYHGGFEVELSTGERIERKEKGENQAYRICTEVEGIDVLLTGHQHRIAAEFVNGVAVVQPGFSGAEIGQVTAEFSVSAEKIELSDLSINVIEAKNFSADEEIIALVENEERATQQWLDEVIGKIDGDMLIHDPFQVRLQEHPLIELINRVQMEAAQTDISCTALFHNGSPGLPAEVTMRDIVSNYIYPNSLMVIEITGEEMKQALERTASYFTLLPDGRPGVSPEFSYPKPQHYNYDMWEGIDYTMDIRKAPGERIGQLLYQGEPVEANGLYRVVMNNYRAGGGGDYLMFKGKKVIKEIQTDMAELLADYIKKYENIKAEVNHNWRVIYS</sequence>
<comment type="catalytic activity">
    <reaction evidence="2">
        <text>a nucleoside 2',3'-cyclic phosphate + H2O = a nucleoside 3'-phosphate + H(+)</text>
        <dbReference type="Rhea" id="RHEA:19621"/>
        <dbReference type="ChEBI" id="CHEBI:15377"/>
        <dbReference type="ChEBI" id="CHEBI:15378"/>
        <dbReference type="ChEBI" id="CHEBI:66949"/>
        <dbReference type="ChEBI" id="CHEBI:66954"/>
        <dbReference type="EC" id="3.1.4.16"/>
    </reaction>
</comment>
<comment type="similarity">
    <text evidence="5 11">Belongs to the 5'-nucleotidase family.</text>
</comment>
<dbReference type="Proteomes" id="UP000429595">
    <property type="component" value="Unassembled WGS sequence"/>
</dbReference>
<dbReference type="GO" id="GO:0030288">
    <property type="term" value="C:outer membrane-bounded periplasmic space"/>
    <property type="evidence" value="ECO:0007669"/>
    <property type="project" value="TreeGrafter"/>
</dbReference>
<dbReference type="InterPro" id="IPR006146">
    <property type="entry name" value="5'-Nucleotdase_CS"/>
</dbReference>
<name>A0A6I1FHJ4_9BACI</name>
<accession>A0A6I1FHJ4</accession>
<evidence type="ECO:0000256" key="4">
    <source>
        <dbReference type="ARBA" id="ARBA00004196"/>
    </source>
</evidence>
<comment type="caution">
    <text evidence="14">The sequence shown here is derived from an EMBL/GenBank/DDBJ whole genome shotgun (WGS) entry which is preliminary data.</text>
</comment>
<keyword evidence="6" id="KW-0479">Metal-binding</keyword>
<dbReference type="PROSITE" id="PS00785">
    <property type="entry name" value="5_NUCLEOTIDASE_1"/>
    <property type="match status" value="1"/>
</dbReference>
<keyword evidence="9 11" id="KW-0378">Hydrolase</keyword>
<dbReference type="Gene3D" id="3.90.780.10">
    <property type="entry name" value="5'-Nucleotidase, C-terminal domain"/>
    <property type="match status" value="1"/>
</dbReference>
<evidence type="ECO:0000313" key="14">
    <source>
        <dbReference type="EMBL" id="KAB7707877.1"/>
    </source>
</evidence>
<evidence type="ECO:0000256" key="2">
    <source>
        <dbReference type="ARBA" id="ARBA00001730"/>
    </source>
</evidence>
<evidence type="ECO:0000256" key="8">
    <source>
        <dbReference type="ARBA" id="ARBA00022741"/>
    </source>
</evidence>
<evidence type="ECO:0000313" key="15">
    <source>
        <dbReference type="Proteomes" id="UP000429595"/>
    </source>
</evidence>
<reference evidence="14 15" key="1">
    <citation type="submission" date="2019-10" db="EMBL/GenBank/DDBJ databases">
        <title>Bacillus aerolatum sp. nov., isolated from bioaerosol of sport playgrounds.</title>
        <authorList>
            <person name="Chen P."/>
            <person name="Zhang G."/>
        </authorList>
    </citation>
    <scope>NUCLEOTIDE SEQUENCE [LARGE SCALE GENOMIC DNA]</scope>
    <source>
        <strain evidence="14 15">CX253</strain>
    </source>
</reference>
<evidence type="ECO:0000259" key="12">
    <source>
        <dbReference type="Pfam" id="PF00149"/>
    </source>
</evidence>
<dbReference type="GO" id="GO:0000166">
    <property type="term" value="F:nucleotide binding"/>
    <property type="evidence" value="ECO:0007669"/>
    <property type="project" value="UniProtKB-KW"/>
</dbReference>
<dbReference type="Pfam" id="PF00149">
    <property type="entry name" value="Metallophos"/>
    <property type="match status" value="1"/>
</dbReference>
<dbReference type="GO" id="GO:0046872">
    <property type="term" value="F:metal ion binding"/>
    <property type="evidence" value="ECO:0007669"/>
    <property type="project" value="UniProtKB-KW"/>
</dbReference>
<dbReference type="RefSeq" id="WP_152149864.1">
    <property type="nucleotide sequence ID" value="NZ_WEIO01000002.1"/>
</dbReference>
<organism evidence="14 15">
    <name type="scientific">Bacillus aerolatus</name>
    <dbReference type="NCBI Taxonomy" id="2653354"/>
    <lineage>
        <taxon>Bacteria</taxon>
        <taxon>Bacillati</taxon>
        <taxon>Bacillota</taxon>
        <taxon>Bacilli</taxon>
        <taxon>Bacillales</taxon>
        <taxon>Bacillaceae</taxon>
        <taxon>Bacillus</taxon>
    </lineage>
</organism>
<comment type="catalytic activity">
    <reaction evidence="1">
        <text>a ribonucleoside 3'-phosphate + H2O = a ribonucleoside + phosphate</text>
        <dbReference type="Rhea" id="RHEA:10144"/>
        <dbReference type="ChEBI" id="CHEBI:13197"/>
        <dbReference type="ChEBI" id="CHEBI:15377"/>
        <dbReference type="ChEBI" id="CHEBI:18254"/>
        <dbReference type="ChEBI" id="CHEBI:43474"/>
        <dbReference type="EC" id="3.1.3.6"/>
    </reaction>
</comment>
<keyword evidence="15" id="KW-1185">Reference proteome</keyword>
<dbReference type="InterPro" id="IPR004843">
    <property type="entry name" value="Calcineurin-like_PHP"/>
</dbReference>
<comment type="subcellular location">
    <subcellularLocation>
        <location evidence="4">Cell envelope</location>
    </subcellularLocation>
</comment>
<dbReference type="InterPro" id="IPR006179">
    <property type="entry name" value="5_nucleotidase/apyrase"/>
</dbReference>
<evidence type="ECO:0000256" key="3">
    <source>
        <dbReference type="ARBA" id="ARBA00001968"/>
    </source>
</evidence>
<feature type="domain" description="Calcineurin-like phosphoesterase" evidence="12">
    <location>
        <begin position="6"/>
        <end position="241"/>
    </location>
</feature>
<keyword evidence="10" id="KW-0511">Multifunctional enzyme</keyword>
<dbReference type="InterPro" id="IPR036907">
    <property type="entry name" value="5'-Nucleotdase_C_sf"/>
</dbReference>
<dbReference type="PROSITE" id="PS00786">
    <property type="entry name" value="5_NUCLEOTIDASE_2"/>
    <property type="match status" value="1"/>
</dbReference>
<dbReference type="InterPro" id="IPR041827">
    <property type="entry name" value="CpdB_N"/>
</dbReference>
<evidence type="ECO:0000256" key="11">
    <source>
        <dbReference type="RuleBase" id="RU362119"/>
    </source>
</evidence>
<dbReference type="PRINTS" id="PR01607">
    <property type="entry name" value="APYRASEFAMLY"/>
</dbReference>
<evidence type="ECO:0000256" key="7">
    <source>
        <dbReference type="ARBA" id="ARBA00022729"/>
    </source>
</evidence>
<dbReference type="GO" id="GO:0008663">
    <property type="term" value="F:2',3'-cyclic-nucleotide 2'-phosphodiesterase activity"/>
    <property type="evidence" value="ECO:0007669"/>
    <property type="project" value="UniProtKB-EC"/>
</dbReference>
<feature type="domain" description="5'-Nucleotidase C-terminal" evidence="13">
    <location>
        <begin position="315"/>
        <end position="486"/>
    </location>
</feature>
<proteinExistence type="inferred from homology"/>
<dbReference type="CDD" id="cd07410">
    <property type="entry name" value="MPP_CpdB_N"/>
    <property type="match status" value="1"/>
</dbReference>
<dbReference type="GO" id="GO:0008254">
    <property type="term" value="F:3'-nucleotidase activity"/>
    <property type="evidence" value="ECO:0007669"/>
    <property type="project" value="UniProtKB-EC"/>
</dbReference>
<evidence type="ECO:0000256" key="6">
    <source>
        <dbReference type="ARBA" id="ARBA00022723"/>
    </source>
</evidence>
<gene>
    <name evidence="14" type="ORF">F9802_03960</name>
</gene>
<evidence type="ECO:0000256" key="5">
    <source>
        <dbReference type="ARBA" id="ARBA00006654"/>
    </source>
</evidence>
<dbReference type="SUPFAM" id="SSF56300">
    <property type="entry name" value="Metallo-dependent phosphatases"/>
    <property type="match status" value="1"/>
</dbReference>
<evidence type="ECO:0000256" key="10">
    <source>
        <dbReference type="ARBA" id="ARBA00023268"/>
    </source>
</evidence>
<evidence type="ECO:0000256" key="9">
    <source>
        <dbReference type="ARBA" id="ARBA00022801"/>
    </source>
</evidence>
<dbReference type="PANTHER" id="PTHR11575">
    <property type="entry name" value="5'-NUCLEOTIDASE-RELATED"/>
    <property type="match status" value="1"/>
</dbReference>
<protein>
    <submittedName>
        <fullName evidence="14">Bifunctional metallophosphatase/5'-nucleotidase</fullName>
    </submittedName>
</protein>
<dbReference type="GO" id="GO:0009166">
    <property type="term" value="P:nucleotide catabolic process"/>
    <property type="evidence" value="ECO:0007669"/>
    <property type="project" value="InterPro"/>
</dbReference>
<evidence type="ECO:0000256" key="1">
    <source>
        <dbReference type="ARBA" id="ARBA00000527"/>
    </source>
</evidence>
<dbReference type="AlphaFoldDB" id="A0A6I1FHJ4"/>
<dbReference type="InterPro" id="IPR008334">
    <property type="entry name" value="5'-Nucleotdase_C"/>
</dbReference>
<evidence type="ECO:0000259" key="13">
    <source>
        <dbReference type="Pfam" id="PF02872"/>
    </source>
</evidence>
<dbReference type="Pfam" id="PF02872">
    <property type="entry name" value="5_nucleotid_C"/>
    <property type="match status" value="1"/>
</dbReference>
<dbReference type="SUPFAM" id="SSF55816">
    <property type="entry name" value="5'-nucleotidase (syn. UDP-sugar hydrolase), C-terminal domain"/>
    <property type="match status" value="1"/>
</dbReference>